<dbReference type="GO" id="GO:0016020">
    <property type="term" value="C:membrane"/>
    <property type="evidence" value="ECO:0007669"/>
    <property type="project" value="TreeGrafter"/>
</dbReference>
<name>A0A1W1EJ28_9ZZZZ</name>
<reference evidence="2" key="1">
    <citation type="submission" date="2016-10" db="EMBL/GenBank/DDBJ databases">
        <authorList>
            <person name="de Groot N.N."/>
        </authorList>
    </citation>
    <scope>NUCLEOTIDE SEQUENCE</scope>
</reference>
<keyword evidence="2" id="KW-0378">Hydrolase</keyword>
<dbReference type="Gene3D" id="3.40.50.1820">
    <property type="entry name" value="alpha/beta hydrolase"/>
    <property type="match status" value="1"/>
</dbReference>
<dbReference type="PANTHER" id="PTHR43798:SF33">
    <property type="entry name" value="HYDROLASE, PUTATIVE (AFU_ORTHOLOGUE AFUA_2G14860)-RELATED"/>
    <property type="match status" value="1"/>
</dbReference>
<dbReference type="PANTHER" id="PTHR43798">
    <property type="entry name" value="MONOACYLGLYCEROL LIPASE"/>
    <property type="match status" value="1"/>
</dbReference>
<proteinExistence type="predicted"/>
<accession>A0A1W1EJ28</accession>
<dbReference type="EC" id="3.8.1.5" evidence="2"/>
<dbReference type="InterPro" id="IPR000073">
    <property type="entry name" value="AB_hydrolase_1"/>
</dbReference>
<protein>
    <submittedName>
        <fullName evidence="2">Alpha/beta hydrolase fold</fullName>
        <ecNumber evidence="2">3.8.1.5</ecNumber>
    </submittedName>
</protein>
<feature type="domain" description="AB hydrolase-1" evidence="1">
    <location>
        <begin position="201"/>
        <end position="257"/>
    </location>
</feature>
<dbReference type="InterPro" id="IPR050266">
    <property type="entry name" value="AB_hydrolase_sf"/>
</dbReference>
<dbReference type="Pfam" id="PF00561">
    <property type="entry name" value="Abhydrolase_1"/>
    <property type="match status" value="2"/>
</dbReference>
<dbReference type="GO" id="GO:0018786">
    <property type="term" value="F:haloalkane dehalogenase activity"/>
    <property type="evidence" value="ECO:0007669"/>
    <property type="project" value="UniProtKB-EC"/>
</dbReference>
<dbReference type="PRINTS" id="PR00111">
    <property type="entry name" value="ABHYDROLASE"/>
</dbReference>
<evidence type="ECO:0000259" key="1">
    <source>
        <dbReference type="Pfam" id="PF00561"/>
    </source>
</evidence>
<feature type="domain" description="AB hydrolase-1" evidence="1">
    <location>
        <begin position="19"/>
        <end position="127"/>
    </location>
</feature>
<sequence length="272" mass="31028">MRLQQPLSLAYSQIGRGDIVLFLHGFGESRYTWRYIAKDLAKDYRLYSLDLKGFGDSPKTEDELYSVYDQAILVDEFIKKHKLKDITIVGHSLGGGVALVLALMSKKYNISIKRLILINTMAYSQPLPSMLNILNTPIIGRIGISLIPNKTNAMEAYKFAFSDDSKIPKDGVEECARMLGMPNAKYAYIKTVEQLIPDDINSMIKMYKYITIPTLIIWGEDDVSIDVYNAYRLNHILPNSQLKVFENVGHIPQEEAPQKVIKEIRRFMKSIK</sequence>
<dbReference type="AlphaFoldDB" id="A0A1W1EJ28"/>
<dbReference type="InterPro" id="IPR000639">
    <property type="entry name" value="Epox_hydrolase-like"/>
</dbReference>
<dbReference type="GO" id="GO:0047372">
    <property type="term" value="F:monoacylglycerol lipase activity"/>
    <property type="evidence" value="ECO:0007669"/>
    <property type="project" value="TreeGrafter"/>
</dbReference>
<evidence type="ECO:0000313" key="2">
    <source>
        <dbReference type="EMBL" id="SHO80869.1"/>
    </source>
</evidence>
<dbReference type="EMBL" id="FRYL01000021">
    <property type="protein sequence ID" value="SHO80869.1"/>
    <property type="molecule type" value="Genomic_DNA"/>
</dbReference>
<dbReference type="PRINTS" id="PR00412">
    <property type="entry name" value="EPOXHYDRLASE"/>
</dbReference>
<dbReference type="GO" id="GO:0046464">
    <property type="term" value="P:acylglycerol catabolic process"/>
    <property type="evidence" value="ECO:0007669"/>
    <property type="project" value="TreeGrafter"/>
</dbReference>
<dbReference type="SUPFAM" id="SSF53474">
    <property type="entry name" value="alpha/beta-Hydrolases"/>
    <property type="match status" value="1"/>
</dbReference>
<dbReference type="CDD" id="cd00741">
    <property type="entry name" value="Lipase"/>
    <property type="match status" value="1"/>
</dbReference>
<dbReference type="InterPro" id="IPR029058">
    <property type="entry name" value="AB_hydrolase_fold"/>
</dbReference>
<gene>
    <name evidence="2" type="ORF">MNB_SV-15-519</name>
</gene>
<organism evidence="2">
    <name type="scientific">hydrothermal vent metagenome</name>
    <dbReference type="NCBI Taxonomy" id="652676"/>
    <lineage>
        <taxon>unclassified sequences</taxon>
        <taxon>metagenomes</taxon>
        <taxon>ecological metagenomes</taxon>
    </lineage>
</organism>